<evidence type="ECO:0000313" key="3">
    <source>
        <dbReference type="EMBL" id="KNA90548.1"/>
    </source>
</evidence>
<organism evidence="3 4">
    <name type="scientific">Gordonia jacobaea</name>
    <dbReference type="NCBI Taxonomy" id="122202"/>
    <lineage>
        <taxon>Bacteria</taxon>
        <taxon>Bacillati</taxon>
        <taxon>Actinomycetota</taxon>
        <taxon>Actinomycetes</taxon>
        <taxon>Mycobacteriales</taxon>
        <taxon>Gordoniaceae</taxon>
        <taxon>Gordonia</taxon>
    </lineage>
</organism>
<dbReference type="SUPFAM" id="SSF56801">
    <property type="entry name" value="Acetyl-CoA synthetase-like"/>
    <property type="match status" value="1"/>
</dbReference>
<dbReference type="InterPro" id="IPR050237">
    <property type="entry name" value="ATP-dep_AMP-bd_enzyme"/>
</dbReference>
<dbReference type="Gene3D" id="3.40.50.12780">
    <property type="entry name" value="N-terminal domain of ligase-like"/>
    <property type="match status" value="1"/>
</dbReference>
<dbReference type="Pfam" id="PF00501">
    <property type="entry name" value="AMP-binding"/>
    <property type="match status" value="1"/>
</dbReference>
<dbReference type="InterPro" id="IPR042099">
    <property type="entry name" value="ANL_N_sf"/>
</dbReference>
<dbReference type="EMBL" id="LDTZ01000019">
    <property type="protein sequence ID" value="KNA90548.1"/>
    <property type="molecule type" value="Genomic_DNA"/>
</dbReference>
<keyword evidence="4" id="KW-1185">Reference proteome</keyword>
<name>A0ABR5IAA0_9ACTN</name>
<keyword evidence="3" id="KW-0436">Ligase</keyword>
<evidence type="ECO:0000259" key="2">
    <source>
        <dbReference type="Pfam" id="PF13193"/>
    </source>
</evidence>
<dbReference type="NCBIfam" id="NF004837">
    <property type="entry name" value="PRK06187.1"/>
    <property type="match status" value="1"/>
</dbReference>
<dbReference type="InterPro" id="IPR025110">
    <property type="entry name" value="AMP-bd_C"/>
</dbReference>
<gene>
    <name evidence="3" type="ORF">ABW18_16330</name>
</gene>
<sequence length="531" mass="58053">MRHDVTSKSTYAASSNDEVTPIIGVVDRWVAEKPDDLAVIDGDRHFTWSRFRERIERNAAAQVASGVRPGDRIAFLDKNSVACVETTLAASLTGAANAVINFRLSPAEVAYIINDAQAAIVITGPEFVDTIAAIRDELTTVERVIVSGGPDDEYERWLDCGSESFAAVPFDPDVAFLQLYTSGTTGHPKGAMLTHRSLSAHSRAAVTGFRFTEDSVSMVAMPLFHVGGSSWVLAGMSVGAQTVIVREMVPGAVLDEMVERAVTHAFFVPAVYGFFLADRRLHKRDYSAVRCLGYGGSPMPLPTIRACLEAWPDVDFYQVYGMTEMSGVFSVLTPADHRDVTHPERLVSAGRVLPGNIIKVVDPDGNTLPPNTVGELWTKSQQHMLGYWRNPQATADTLVGEWLRTGDAGHMDPDGYLFISDRVKDMIITGGENVYPVEVERVVIEHEAVADVAVIGVPDDKWGESVKAVVVLNADGAVTEDELIDYCRGRLAGYKIPKTVDFVSALPRNSTGKILKREIRKEYWAGRTLHT</sequence>
<dbReference type="InterPro" id="IPR045851">
    <property type="entry name" value="AMP-bd_C_sf"/>
</dbReference>
<dbReference type="GO" id="GO:0016874">
    <property type="term" value="F:ligase activity"/>
    <property type="evidence" value="ECO:0007669"/>
    <property type="project" value="UniProtKB-KW"/>
</dbReference>
<feature type="domain" description="AMP-binding enzyme C-terminal" evidence="2">
    <location>
        <begin position="438"/>
        <end position="513"/>
    </location>
</feature>
<dbReference type="Pfam" id="PF13193">
    <property type="entry name" value="AMP-binding_C"/>
    <property type="match status" value="1"/>
</dbReference>
<dbReference type="Gene3D" id="3.30.300.30">
    <property type="match status" value="1"/>
</dbReference>
<comment type="caution">
    <text evidence="3">The sequence shown here is derived from an EMBL/GenBank/DDBJ whole genome shotgun (WGS) entry which is preliminary data.</text>
</comment>
<reference evidence="3 4" key="1">
    <citation type="submission" date="2015-05" db="EMBL/GenBank/DDBJ databases">
        <title>Draft genome sequence of the bacterium Gordonia jacobaea a new member of the Gordonia genus.</title>
        <authorList>
            <person name="Jimenez-Galisteo G."/>
            <person name="Dominguez A."/>
            <person name="Munoz E."/>
            <person name="Vinas M."/>
        </authorList>
    </citation>
    <scope>NUCLEOTIDE SEQUENCE [LARGE SCALE GENOMIC DNA]</scope>
    <source>
        <strain evidence="4">mv1</strain>
    </source>
</reference>
<dbReference type="PANTHER" id="PTHR43767:SF1">
    <property type="entry name" value="NONRIBOSOMAL PEPTIDE SYNTHASE PES1 (EUROFUNG)-RELATED"/>
    <property type="match status" value="1"/>
</dbReference>
<dbReference type="PANTHER" id="PTHR43767">
    <property type="entry name" value="LONG-CHAIN-FATTY-ACID--COA LIGASE"/>
    <property type="match status" value="1"/>
</dbReference>
<feature type="domain" description="AMP-dependent synthetase/ligase" evidence="1">
    <location>
        <begin position="27"/>
        <end position="388"/>
    </location>
</feature>
<proteinExistence type="predicted"/>
<dbReference type="CDD" id="cd17631">
    <property type="entry name" value="FACL_FadD13-like"/>
    <property type="match status" value="1"/>
</dbReference>
<accession>A0ABR5IAA0</accession>
<protein>
    <submittedName>
        <fullName evidence="3">Long-chain fatty acid--CoA ligase</fullName>
    </submittedName>
</protein>
<dbReference type="Proteomes" id="UP000037247">
    <property type="component" value="Unassembled WGS sequence"/>
</dbReference>
<evidence type="ECO:0000313" key="4">
    <source>
        <dbReference type="Proteomes" id="UP000037247"/>
    </source>
</evidence>
<evidence type="ECO:0000259" key="1">
    <source>
        <dbReference type="Pfam" id="PF00501"/>
    </source>
</evidence>
<dbReference type="InterPro" id="IPR000873">
    <property type="entry name" value="AMP-dep_synth/lig_dom"/>
</dbReference>